<dbReference type="FunFam" id="1.10.10.10:FF:000409">
    <property type="entry name" value="Anaphase-promoting complex subunit ApcB"/>
    <property type="match status" value="1"/>
</dbReference>
<dbReference type="VEuPathDB" id="FungiDB:PABG_01652"/>
<dbReference type="AlphaFoldDB" id="A0A1D2JPK1"/>
<keyword evidence="3" id="KW-0498">Mitosis</keyword>
<dbReference type="InterPro" id="IPR036390">
    <property type="entry name" value="WH_DNA-bd_sf"/>
</dbReference>
<feature type="region of interest" description="Disordered" evidence="7">
    <location>
        <begin position="228"/>
        <end position="254"/>
    </location>
</feature>
<dbReference type="VEuPathDB" id="FungiDB:PABG_01651"/>
<dbReference type="GO" id="GO:0051301">
    <property type="term" value="P:cell division"/>
    <property type="evidence" value="ECO:0007669"/>
    <property type="project" value="UniProtKB-KW"/>
</dbReference>
<dbReference type="Pfam" id="PF08636">
    <property type="entry name" value="Pkr1"/>
    <property type="match status" value="1"/>
</dbReference>
<evidence type="ECO:0000259" key="9">
    <source>
        <dbReference type="PROSITE" id="PS50069"/>
    </source>
</evidence>
<dbReference type="InterPro" id="IPR044554">
    <property type="entry name" value="ANAPC2"/>
</dbReference>
<keyword evidence="2" id="KW-0132">Cell division</keyword>
<feature type="domain" description="Cullin family profile" evidence="9">
    <location>
        <begin position="731"/>
        <end position="985"/>
    </location>
</feature>
<evidence type="ECO:0000256" key="3">
    <source>
        <dbReference type="ARBA" id="ARBA00022776"/>
    </source>
</evidence>
<keyword evidence="5" id="KW-0131">Cell cycle</keyword>
<gene>
    <name evidence="10" type="ORF">ACO22_00408</name>
</gene>
<dbReference type="GO" id="GO:0070072">
    <property type="term" value="P:vacuolar proton-transporting V-type ATPase complex assembly"/>
    <property type="evidence" value="ECO:0007669"/>
    <property type="project" value="InterPro"/>
</dbReference>
<feature type="compositionally biased region" description="Polar residues" evidence="7">
    <location>
        <begin position="228"/>
        <end position="244"/>
    </location>
</feature>
<dbReference type="Pfam" id="PF26557">
    <property type="entry name" value="Cullin_AB"/>
    <property type="match status" value="1"/>
</dbReference>
<dbReference type="Proteomes" id="UP000242814">
    <property type="component" value="Unassembled WGS sequence"/>
</dbReference>
<keyword evidence="8" id="KW-0812">Transmembrane</keyword>
<dbReference type="Gene3D" id="1.10.10.10">
    <property type="entry name" value="Winged helix-like DNA-binding domain superfamily/Winged helix DNA-binding domain"/>
    <property type="match status" value="1"/>
</dbReference>
<evidence type="ECO:0000256" key="5">
    <source>
        <dbReference type="ARBA" id="ARBA00023306"/>
    </source>
</evidence>
<feature type="transmembrane region" description="Helical" evidence="8">
    <location>
        <begin position="20"/>
        <end position="41"/>
    </location>
</feature>
<dbReference type="InterPro" id="IPR036317">
    <property type="entry name" value="Cullin_homology_sf"/>
</dbReference>
<evidence type="ECO:0000256" key="2">
    <source>
        <dbReference type="ARBA" id="ARBA00022618"/>
    </source>
</evidence>
<dbReference type="PANTHER" id="PTHR45957">
    <property type="entry name" value="ANAPHASE-PROMOTING COMPLEX SUBUNIT 2"/>
    <property type="match status" value="1"/>
</dbReference>
<dbReference type="Pfam" id="PF25773">
    <property type="entry name" value="TPR_ANAPC2"/>
    <property type="match status" value="1"/>
</dbReference>
<dbReference type="GO" id="GO:0005680">
    <property type="term" value="C:anaphase-promoting complex"/>
    <property type="evidence" value="ECO:0007669"/>
    <property type="project" value="TreeGrafter"/>
</dbReference>
<feature type="compositionally biased region" description="Acidic residues" evidence="7">
    <location>
        <begin position="94"/>
        <end position="108"/>
    </location>
</feature>
<organism evidence="10 11">
    <name type="scientific">Paracoccidioides brasiliensis</name>
    <dbReference type="NCBI Taxonomy" id="121759"/>
    <lineage>
        <taxon>Eukaryota</taxon>
        <taxon>Fungi</taxon>
        <taxon>Dikarya</taxon>
        <taxon>Ascomycota</taxon>
        <taxon>Pezizomycotina</taxon>
        <taxon>Eurotiomycetes</taxon>
        <taxon>Eurotiomycetidae</taxon>
        <taxon>Onygenales</taxon>
        <taxon>Ajellomycetaceae</taxon>
        <taxon>Paracoccidioides</taxon>
    </lineage>
</organism>
<keyword evidence="4" id="KW-0833">Ubl conjugation pathway</keyword>
<dbReference type="InterPro" id="IPR059120">
    <property type="entry name" value="Cullin-like_AB"/>
</dbReference>
<dbReference type="GO" id="GO:0070979">
    <property type="term" value="P:protein K11-linked ubiquitination"/>
    <property type="evidence" value="ECO:0007669"/>
    <property type="project" value="TreeGrafter"/>
</dbReference>
<dbReference type="GO" id="GO:0007091">
    <property type="term" value="P:metaphase/anaphase transition of mitotic cell cycle"/>
    <property type="evidence" value="ECO:0007669"/>
    <property type="project" value="TreeGrafter"/>
</dbReference>
<dbReference type="GO" id="GO:0031625">
    <property type="term" value="F:ubiquitin protein ligase binding"/>
    <property type="evidence" value="ECO:0007669"/>
    <property type="project" value="InterPro"/>
</dbReference>
<dbReference type="FunFam" id="1.20.1310.10:FF:000033">
    <property type="entry name" value="Anaphase-promoting complex subunit ApcB"/>
    <property type="match status" value="1"/>
</dbReference>
<dbReference type="InterPro" id="IPR036388">
    <property type="entry name" value="WH-like_DNA-bd_sf"/>
</dbReference>
<dbReference type="Gene3D" id="3.30.230.130">
    <property type="entry name" value="Cullin, Chain C, Domain 2"/>
    <property type="match status" value="1"/>
</dbReference>
<evidence type="ECO:0000256" key="1">
    <source>
        <dbReference type="ARBA" id="ARBA00016068"/>
    </source>
</evidence>
<feature type="region of interest" description="Disordered" evidence="7">
    <location>
        <begin position="1004"/>
        <end position="1023"/>
    </location>
</feature>
<dbReference type="InterPro" id="IPR013945">
    <property type="entry name" value="Pkr1"/>
</dbReference>
<evidence type="ECO:0000313" key="11">
    <source>
        <dbReference type="Proteomes" id="UP000242814"/>
    </source>
</evidence>
<proteinExistence type="inferred from homology"/>
<dbReference type="PANTHER" id="PTHR45957:SF1">
    <property type="entry name" value="ANAPHASE-PROMOTING COMPLEX SUBUNIT 2"/>
    <property type="match status" value="1"/>
</dbReference>
<dbReference type="SUPFAM" id="SSF46785">
    <property type="entry name" value="Winged helix' DNA-binding domain"/>
    <property type="match status" value="1"/>
</dbReference>
<keyword evidence="8" id="KW-0472">Membrane</keyword>
<accession>A0A1D2JPK1</accession>
<dbReference type="GO" id="GO:0006511">
    <property type="term" value="P:ubiquitin-dependent protein catabolic process"/>
    <property type="evidence" value="ECO:0007669"/>
    <property type="project" value="InterPro"/>
</dbReference>
<sequence>MASFIEDLWSSIFVSGVTPTLLLATNVTFSVLQILLIALLLTTFSIHFVILSILCGCLWLGINWFVKEVELSRSQAEPTNTTRPPSRPPGAIDTESETETESLADEEATSTTALSSSGSMGPPPARIPGTSRAPNETEDIRKRRSIHDSSGYVSTDSEWEKEISVFFHGNPSNPKTRQPHPVNIHNAMFQSNPQSIGHKRVFDSVFPPAPLNNVSPTPASSPVQRFTQVESFSSSQQQAKTPLRTNEPENVPEQVTWDRSWHTATTFLSIPNEGFMNDEYGDNDESNEEELLRRWAKDRPSQEISDSLFYVWADSSPGKALREGSKDDDLGEWYKGEMRRHFLANFRDFLVRKLRVRNHPDTLLKLVQYLRLIQRIYFTPFLLYISPLIDSTRQGETFTRLQRNFHTIVTYALPAADVSYLLSEELARQSLVILGVHNEEDEESFPENESVRGDGMELDQNFTTSYRLWRNEPSPERRLQMITGEHEEVVRTRNQLLHLLEGLQEVGLGGNKAQKIFAGVMNNMLTEFVTCSYAGQWKSPSHVKEHLRQWTENVFARLVVRVLHIFKSNDAAEAPEDRLDVTLNDVERWQEMGIARLGALRISELFDVIIEWDSSSGAIEDLKHYITNPATRLYLVSSFVTMLMQRLLHPGASTVEILQIYISIIRAFTQLDPRGVLLNHVARPIRRYLRDREDTVKVIVGGLLADTVDANGQPITSNPDTLVELAIELSKAHELLLQDDAGELGWDDMNWMPDPVDVAVDYKKSKNSDVIGSLISLFETKDAFVKELQKVLGERLLKNSENYDLEVSLLELLKLRFGDSALQACQVMLRDVQSSERVDSAIRAEQKLENKGNPSQSIDNMPELHAKILSRLFWPTLQNPQFKVPPEIASLQAKYSAGFESLKQSRKLAWLNGLGQVTVELDLEDRVFTAEVTTWQAAVIYAFQSPHSSPSPTGPITPVTKTVPELSQQLEMAPTLVHSACLFWVSKRILIEPQPDTFRVLETIPDEEDENDPSRPGGDAITTGPSSGTLLLSAASPPNISSAAAVAAAATKESADAAAMAKMDLYWQFIVGMLTNQGAMPLQRIIMMLKIVVPGGFPFSSEELRAFLSQMVSKGKLEVVSGGSYKIVA</sequence>
<dbReference type="InterPro" id="IPR014786">
    <property type="entry name" value="ANAPC2_C"/>
</dbReference>
<dbReference type="Pfam" id="PF08672">
    <property type="entry name" value="ANAPC2"/>
    <property type="match status" value="1"/>
</dbReference>
<feature type="transmembrane region" description="Helical" evidence="8">
    <location>
        <begin position="48"/>
        <end position="66"/>
    </location>
</feature>
<keyword evidence="8" id="KW-1133">Transmembrane helix</keyword>
<comment type="similarity">
    <text evidence="6">Belongs to the cullin family.</text>
</comment>
<comment type="caution">
    <text evidence="10">The sequence shown here is derived from an EMBL/GenBank/DDBJ whole genome shotgun (WGS) entry which is preliminary data.</text>
</comment>
<feature type="region of interest" description="Disordered" evidence="7">
    <location>
        <begin position="74"/>
        <end position="154"/>
    </location>
</feature>
<evidence type="ECO:0000256" key="6">
    <source>
        <dbReference type="PROSITE-ProRule" id="PRU00330"/>
    </source>
</evidence>
<dbReference type="InterPro" id="IPR057975">
    <property type="entry name" value="TPR_ANAPC2"/>
</dbReference>
<evidence type="ECO:0000256" key="7">
    <source>
        <dbReference type="SAM" id="MobiDB-lite"/>
    </source>
</evidence>
<dbReference type="InterPro" id="IPR016158">
    <property type="entry name" value="Cullin_homology"/>
</dbReference>
<dbReference type="EMBL" id="LZYO01000007">
    <property type="protein sequence ID" value="ODH45113.1"/>
    <property type="molecule type" value="Genomic_DNA"/>
</dbReference>
<name>A0A1D2JPK1_PARBR</name>
<dbReference type="VEuPathDB" id="FungiDB:PADG_11654"/>
<dbReference type="PROSITE" id="PS50069">
    <property type="entry name" value="CULLIN_2"/>
    <property type="match status" value="1"/>
</dbReference>
<evidence type="ECO:0000256" key="4">
    <source>
        <dbReference type="ARBA" id="ARBA00022786"/>
    </source>
</evidence>
<evidence type="ECO:0000256" key="8">
    <source>
        <dbReference type="SAM" id="Phobius"/>
    </source>
</evidence>
<protein>
    <recommendedName>
        <fullName evidence="1">Anaphase-promoting complex subunit 2</fullName>
    </recommendedName>
</protein>
<dbReference type="SMART" id="SM01013">
    <property type="entry name" value="APC2"/>
    <property type="match status" value="1"/>
</dbReference>
<reference evidence="10 11" key="1">
    <citation type="submission" date="2016-06" db="EMBL/GenBank/DDBJ databases">
        <authorList>
            <person name="Kjaerup R.B."/>
            <person name="Dalgaard T.S."/>
            <person name="Juul-Madsen H.R."/>
        </authorList>
    </citation>
    <scope>NUCLEOTIDE SEQUENCE [LARGE SCALE GENOMIC DNA]</scope>
    <source>
        <strain evidence="10 11">Pb300</strain>
    </source>
</reference>
<dbReference type="SMART" id="SM00182">
    <property type="entry name" value="CULLIN"/>
    <property type="match status" value="1"/>
</dbReference>
<dbReference type="SUPFAM" id="SSF75632">
    <property type="entry name" value="Cullin homology domain"/>
    <property type="match status" value="1"/>
</dbReference>
<dbReference type="Gene3D" id="1.20.1310.10">
    <property type="entry name" value="Cullin Repeats"/>
    <property type="match status" value="1"/>
</dbReference>
<evidence type="ECO:0000313" key="10">
    <source>
        <dbReference type="EMBL" id="ODH45113.1"/>
    </source>
</evidence>